<comment type="caution">
    <text evidence="3">The sequence shown here is derived from an EMBL/GenBank/DDBJ whole genome shotgun (WGS) entry which is preliminary data.</text>
</comment>
<evidence type="ECO:0000313" key="3">
    <source>
        <dbReference type="EMBL" id="SMP49694.1"/>
    </source>
</evidence>
<keyword evidence="1" id="KW-0812">Transmembrane</keyword>
<reference evidence="3 4" key="1">
    <citation type="submission" date="2017-05" db="EMBL/GenBank/DDBJ databases">
        <authorList>
            <person name="Varghese N."/>
            <person name="Submissions S."/>
        </authorList>
    </citation>
    <scope>NUCLEOTIDE SEQUENCE [LARGE SCALE GENOMIC DNA]</scope>
    <source>
        <strain evidence="3 4">DSM 26001</strain>
    </source>
</reference>
<dbReference type="RefSeq" id="WP_283441098.1">
    <property type="nucleotide sequence ID" value="NZ_FXUL01000002.1"/>
</dbReference>
<dbReference type="EMBL" id="FXUL01000002">
    <property type="protein sequence ID" value="SMP49694.1"/>
    <property type="molecule type" value="Genomic_DNA"/>
</dbReference>
<feature type="chain" id="PRO_5047507669" evidence="2">
    <location>
        <begin position="20"/>
        <end position="64"/>
    </location>
</feature>
<keyword evidence="4" id="KW-1185">Reference proteome</keyword>
<feature type="transmembrane region" description="Helical" evidence="1">
    <location>
        <begin position="39"/>
        <end position="58"/>
    </location>
</feature>
<gene>
    <name evidence="3" type="ORF">SAMN06295970_102296</name>
</gene>
<proteinExistence type="predicted"/>
<evidence type="ECO:0000256" key="1">
    <source>
        <dbReference type="SAM" id="Phobius"/>
    </source>
</evidence>
<keyword evidence="1" id="KW-1133">Transmembrane helix</keyword>
<accession>A0ABY1PUZ5</accession>
<evidence type="ECO:0000313" key="4">
    <source>
        <dbReference type="Proteomes" id="UP001158049"/>
    </source>
</evidence>
<evidence type="ECO:0000256" key="2">
    <source>
        <dbReference type="SAM" id="SignalP"/>
    </source>
</evidence>
<organism evidence="3 4">
    <name type="scientific">Noviherbaspirillum suwonense</name>
    <dbReference type="NCBI Taxonomy" id="1224511"/>
    <lineage>
        <taxon>Bacteria</taxon>
        <taxon>Pseudomonadati</taxon>
        <taxon>Pseudomonadota</taxon>
        <taxon>Betaproteobacteria</taxon>
        <taxon>Burkholderiales</taxon>
        <taxon>Oxalobacteraceae</taxon>
        <taxon>Noviherbaspirillum</taxon>
    </lineage>
</organism>
<name>A0ABY1PUZ5_9BURK</name>
<feature type="signal peptide" evidence="2">
    <location>
        <begin position="1"/>
        <end position="19"/>
    </location>
</feature>
<keyword evidence="2" id="KW-0732">Signal</keyword>
<protein>
    <submittedName>
        <fullName evidence="3">MYXO-CTERM domain-containing protein</fullName>
    </submittedName>
</protein>
<keyword evidence="1" id="KW-0472">Membrane</keyword>
<dbReference type="Proteomes" id="UP001158049">
    <property type="component" value="Unassembled WGS sequence"/>
</dbReference>
<sequence>MLRKLAATSILLAPLLAFGQGNGHGYGHGNGHGRHAPEINGGNVVLALALLGGILSLSRRRKNR</sequence>